<evidence type="ECO:0000313" key="2">
    <source>
        <dbReference type="EMBL" id="AYU74401.1"/>
    </source>
</evidence>
<dbReference type="SUPFAM" id="SSF55608">
    <property type="entry name" value="Homing endonucleases"/>
    <property type="match status" value="2"/>
</dbReference>
<dbReference type="RefSeq" id="YP_009543511.1">
    <property type="nucleotide sequence ID" value="NC_040008.1"/>
</dbReference>
<accession>A0A3G4S6L5</accession>
<dbReference type="InterPro" id="IPR004860">
    <property type="entry name" value="LAGLIDADG_dom"/>
</dbReference>
<sequence>MKIGSSPQVYIILFFIFYILKYTYNSLSMHENLTGQTIYSSMDEQILYQRFTLNPWWVTGFSDAKCSFNISILKSRNPVIGFTIEPCFIINLNIRDLNLLHEINQFFSVGSVSVVGKYAQFIVRSRSELSVIIAHFNEYPLHSTKAQSFRYFCEMINILDNKDNTYIVWFSRIASLLSRLNIPLPDFFLAELLRLGPLPLVEFETSYYFSSANRVQTLNPSWISGFASGKGSFTYLTKTRVNSAGMPVKDYSFVFEISQTTQDLHLLNLIACYFNTGEVYTETTGVSKLIISSKDQIITSLVPHFRDHPLKGSKNRIYLAWLKAVTSF</sequence>
<keyword evidence="2" id="KW-0255">Endonuclease</keyword>
<keyword evidence="2" id="KW-0540">Nuclease</keyword>
<feature type="domain" description="Homing endonuclease LAGLIDADG" evidence="1">
    <location>
        <begin position="223"/>
        <end position="325"/>
    </location>
</feature>
<organism evidence="2">
    <name type="scientific">Coniothyrium glycines</name>
    <dbReference type="NCBI Taxonomy" id="1077358"/>
    <lineage>
        <taxon>Eukaryota</taxon>
        <taxon>Fungi</taxon>
        <taxon>Dikarya</taxon>
        <taxon>Ascomycota</taxon>
        <taxon>Pezizomycotina</taxon>
        <taxon>Dothideomycetes</taxon>
        <taxon>Pleosporomycetidae</taxon>
        <taxon>Pleosporales</taxon>
        <taxon>Pleosporineae</taxon>
        <taxon>Coniothyriaceae</taxon>
        <taxon>Coniothyrium</taxon>
    </lineage>
</organism>
<dbReference type="InterPro" id="IPR027434">
    <property type="entry name" value="Homing_endonucl"/>
</dbReference>
<dbReference type="InterPro" id="IPR051289">
    <property type="entry name" value="LAGLIDADG_Endonuclease"/>
</dbReference>
<dbReference type="Gene3D" id="3.10.28.10">
    <property type="entry name" value="Homing endonucleases"/>
    <property type="match status" value="2"/>
</dbReference>
<proteinExistence type="predicted"/>
<keyword evidence="2" id="KW-0496">Mitochondrion</keyword>
<dbReference type="EMBL" id="MH337273">
    <property type="protein sequence ID" value="AYU74401.1"/>
    <property type="molecule type" value="Genomic_DNA"/>
</dbReference>
<feature type="domain" description="Homing endonuclease LAGLIDADG" evidence="1">
    <location>
        <begin position="59"/>
        <end position="155"/>
    </location>
</feature>
<evidence type="ECO:0000259" key="1">
    <source>
        <dbReference type="Pfam" id="PF00961"/>
    </source>
</evidence>
<dbReference type="PANTHER" id="PTHR36181:SF4">
    <property type="entry name" value="LAGLIDADG ENDONUCLEASE"/>
    <property type="match status" value="1"/>
</dbReference>
<dbReference type="GeneID" id="38466394"/>
<protein>
    <submittedName>
        <fullName evidence="2">LAGLIDADG endonuclease</fullName>
    </submittedName>
</protein>
<dbReference type="AlphaFoldDB" id="A0A3G4S6L5"/>
<dbReference type="PANTHER" id="PTHR36181">
    <property type="entry name" value="INTRON-ENCODED ENDONUCLEASE AI3-RELATED"/>
    <property type="match status" value="1"/>
</dbReference>
<keyword evidence="2" id="KW-0378">Hydrolase</keyword>
<gene>
    <name evidence="2" type="primary">orf328</name>
</gene>
<dbReference type="Pfam" id="PF00961">
    <property type="entry name" value="LAGLIDADG_1"/>
    <property type="match status" value="2"/>
</dbReference>
<dbReference type="GO" id="GO:0005739">
    <property type="term" value="C:mitochondrion"/>
    <property type="evidence" value="ECO:0007669"/>
    <property type="project" value="UniProtKB-ARBA"/>
</dbReference>
<geneLocation type="mitochondrion" evidence="2"/>
<reference evidence="2" key="1">
    <citation type="submission" date="2018-05" db="EMBL/GenBank/DDBJ databases">
        <title>Annotation and analysis of the mitochondrial genome of Coniothyrium glycines, causalagent of red leaf blotch of soybean, reveals an abundance of homing endonucleases.</title>
        <authorList>
            <person name="Frederick R.D."/>
            <person name="Stone C.L."/>
            <person name="Tooley P.W."/>
            <person name="Luster D.G."/>
            <person name="Campos B."/>
            <person name="Winegar R.A."/>
            <person name="Melcher U."/>
            <person name="Fletcher J."/>
            <person name="Blagden T."/>
        </authorList>
    </citation>
    <scope>NUCLEOTIDE SEQUENCE</scope>
    <source>
        <strain evidence="2">PG-21</strain>
    </source>
</reference>
<name>A0A3G4S6L5_9PLEO</name>
<dbReference type="GO" id="GO:0004519">
    <property type="term" value="F:endonuclease activity"/>
    <property type="evidence" value="ECO:0007669"/>
    <property type="project" value="UniProtKB-KW"/>
</dbReference>